<feature type="transmembrane region" description="Helical" evidence="5">
    <location>
        <begin position="373"/>
        <end position="395"/>
    </location>
</feature>
<feature type="transmembrane region" description="Helical" evidence="5">
    <location>
        <begin position="41"/>
        <end position="60"/>
    </location>
</feature>
<evidence type="ECO:0000256" key="1">
    <source>
        <dbReference type="ARBA" id="ARBA00004141"/>
    </source>
</evidence>
<dbReference type="Pfam" id="PF00939">
    <property type="entry name" value="Na_sulph_symp"/>
    <property type="match status" value="1"/>
</dbReference>
<comment type="subcellular location">
    <subcellularLocation>
        <location evidence="1">Membrane</location>
        <topology evidence="1">Multi-pass membrane protein</topology>
    </subcellularLocation>
</comment>
<evidence type="ECO:0000256" key="2">
    <source>
        <dbReference type="ARBA" id="ARBA00022692"/>
    </source>
</evidence>
<feature type="transmembrane region" description="Helical" evidence="5">
    <location>
        <begin position="144"/>
        <end position="168"/>
    </location>
</feature>
<keyword evidence="2 5" id="KW-0812">Transmembrane</keyword>
<evidence type="ECO:0000256" key="5">
    <source>
        <dbReference type="SAM" id="Phobius"/>
    </source>
</evidence>
<evidence type="ECO:0000313" key="6">
    <source>
        <dbReference type="EMBL" id="KAF3331090.1"/>
    </source>
</evidence>
<evidence type="ECO:0000256" key="3">
    <source>
        <dbReference type="ARBA" id="ARBA00022989"/>
    </source>
</evidence>
<reference evidence="6" key="1">
    <citation type="submission" date="2020-01" db="EMBL/GenBank/DDBJ databases">
        <title>Genome sequence of Kobresia littledalei, the first chromosome-level genome in the family Cyperaceae.</title>
        <authorList>
            <person name="Qu G."/>
        </authorList>
    </citation>
    <scope>NUCLEOTIDE SEQUENCE</scope>
    <source>
        <strain evidence="6">C.B.Clarke</strain>
        <tissue evidence="6">Leaf</tissue>
    </source>
</reference>
<dbReference type="PANTHER" id="PTHR10283:SF82">
    <property type="entry name" value="SOLUTE CARRIER FAMILY 13 MEMBER 2"/>
    <property type="match status" value="1"/>
</dbReference>
<dbReference type="GO" id="GO:0005886">
    <property type="term" value="C:plasma membrane"/>
    <property type="evidence" value="ECO:0007669"/>
    <property type="project" value="TreeGrafter"/>
</dbReference>
<dbReference type="Proteomes" id="UP000623129">
    <property type="component" value="Unassembled WGS sequence"/>
</dbReference>
<dbReference type="InterPro" id="IPR001898">
    <property type="entry name" value="SLC13A/DASS"/>
</dbReference>
<feature type="transmembrane region" description="Helical" evidence="5">
    <location>
        <begin position="333"/>
        <end position="353"/>
    </location>
</feature>
<comment type="caution">
    <text evidence="6">The sequence shown here is derived from an EMBL/GenBank/DDBJ whole genome shotgun (WGS) entry which is preliminary data.</text>
</comment>
<keyword evidence="3 5" id="KW-1133">Transmembrane helix</keyword>
<dbReference type="GO" id="GO:0015140">
    <property type="term" value="F:malate transmembrane transporter activity"/>
    <property type="evidence" value="ECO:0007669"/>
    <property type="project" value="UniProtKB-ARBA"/>
</dbReference>
<accession>A0A833QR88</accession>
<dbReference type="OrthoDB" id="6493944at2759"/>
<feature type="transmembrane region" description="Helical" evidence="5">
    <location>
        <begin position="258"/>
        <end position="278"/>
    </location>
</feature>
<protein>
    <submittedName>
        <fullName evidence="6">Tonoplast dicarboxylate transporter</fullName>
    </submittedName>
</protein>
<organism evidence="6 7">
    <name type="scientific">Carex littledalei</name>
    <dbReference type="NCBI Taxonomy" id="544730"/>
    <lineage>
        <taxon>Eukaryota</taxon>
        <taxon>Viridiplantae</taxon>
        <taxon>Streptophyta</taxon>
        <taxon>Embryophyta</taxon>
        <taxon>Tracheophyta</taxon>
        <taxon>Spermatophyta</taxon>
        <taxon>Magnoliopsida</taxon>
        <taxon>Liliopsida</taxon>
        <taxon>Poales</taxon>
        <taxon>Cyperaceae</taxon>
        <taxon>Cyperoideae</taxon>
        <taxon>Cariceae</taxon>
        <taxon>Carex</taxon>
        <taxon>Carex subgen. Euthyceras</taxon>
    </lineage>
</organism>
<feature type="transmembrane region" description="Helical" evidence="5">
    <location>
        <begin position="99"/>
        <end position="124"/>
    </location>
</feature>
<keyword evidence="7" id="KW-1185">Reference proteome</keyword>
<dbReference type="PANTHER" id="PTHR10283">
    <property type="entry name" value="SOLUTE CARRIER FAMILY 13 MEMBER"/>
    <property type="match status" value="1"/>
</dbReference>
<evidence type="ECO:0000256" key="4">
    <source>
        <dbReference type="ARBA" id="ARBA00023136"/>
    </source>
</evidence>
<dbReference type="AlphaFoldDB" id="A0A833QR88"/>
<keyword evidence="4 5" id="KW-0472">Membrane</keyword>
<dbReference type="EMBL" id="SWLB01000013">
    <property type="protein sequence ID" value="KAF3331090.1"/>
    <property type="molecule type" value="Genomic_DNA"/>
</dbReference>
<evidence type="ECO:0000313" key="7">
    <source>
        <dbReference type="Proteomes" id="UP000623129"/>
    </source>
</evidence>
<proteinExistence type="predicted"/>
<sequence length="404" mass="43839">MDDVISLVLGSFILALAIEHYNIHKRVALNITSLFCGDPLNPPLLLLGICGTTAFVSMWMQNTAAAVMMIQVSNGILQRLPDGSQESGSNTDVQCFCKAVILGVIYSAAIGGMSTLTGTGVNLILVGMWQSYFPQEEPIGFSSWFMFGFPLAVMLFFLLWIVLCLLYCSRSMGSSLSAYLNRSHLKRELELLGPMDFAEKMILIIFGTWKAGIRAVPSMKLNWYHVMMATVLFIIPNKRNKGEKLMDWNKCKKLPWNIILLLGAGFAIADGVHTSGLANELSDSLSFVKTAPYIAITPLACLISATITEFTSNNSTSTLVLPLLIELARAMSVHPLLLMVPGAIGAEFAFLLPTGTPSNVVGFATGHIEIKDMIKVGLPLKVAGVALITVLMPTLGEKLENSKS</sequence>
<name>A0A833QR88_9POAL</name>
<gene>
    <name evidence="6" type="ORF">FCM35_KLT04444</name>
</gene>